<dbReference type="OrthoDB" id="10295101at2759"/>
<organism evidence="1 2">
    <name type="scientific">Cryptosporidium muris (strain RN66)</name>
    <dbReference type="NCBI Taxonomy" id="441375"/>
    <lineage>
        <taxon>Eukaryota</taxon>
        <taxon>Sar</taxon>
        <taxon>Alveolata</taxon>
        <taxon>Apicomplexa</taxon>
        <taxon>Conoidasida</taxon>
        <taxon>Coccidia</taxon>
        <taxon>Eucoccidiorida</taxon>
        <taxon>Eimeriorina</taxon>
        <taxon>Cryptosporidiidae</taxon>
        <taxon>Cryptosporidium</taxon>
    </lineage>
</organism>
<dbReference type="AlphaFoldDB" id="B6AGI6"/>
<evidence type="ECO:0000313" key="1">
    <source>
        <dbReference type="EMBL" id="EEA07327.1"/>
    </source>
</evidence>
<keyword evidence="2" id="KW-1185">Reference proteome</keyword>
<proteinExistence type="predicted"/>
<gene>
    <name evidence="1" type="ORF">CMU_001980</name>
</gene>
<dbReference type="EMBL" id="DS989732">
    <property type="protein sequence ID" value="EEA07327.1"/>
    <property type="molecule type" value="Genomic_DNA"/>
</dbReference>
<dbReference type="Proteomes" id="UP000001460">
    <property type="component" value="Unassembled WGS sequence"/>
</dbReference>
<dbReference type="RefSeq" id="XP_002141676.1">
    <property type="nucleotide sequence ID" value="XM_002141640.1"/>
</dbReference>
<accession>B6AGI6</accession>
<protein>
    <submittedName>
        <fullName evidence="1">Uncharacterized protein</fullName>
    </submittedName>
</protein>
<sequence>MIKVIQTYMIGRIIYVLSLLLTNLILASSSNVTKSYGNISEEIDSLRRFWDFAGIDYTTFEAPTTDKILDKIKKISNQEDKIDSLYSIQSPDQSSSLKMEVFLDKDQLIHEIYPEQKKINDSRILNNKNIKDDFSDDNRNNIVGEIRKKFTPKDKKLEYLSSTPDIPIKELKLISDSALWDRTSDKFPSILQQCIEVDLDYSLKNKEILGLLVIDSKYLCRLAYQWVRKLPIYFERMKHINEIKRNNRKSDKTYFLRKWFDILKESKVIKVYTDKFKSNIKLIRYLDSYRDSLSNYSGDIDIGSYIYAYNIVLCQIFSELSYYISLFALFPMFIEHKKIKVLGNPLIDNLDNMNDNIENSKTSISIRLKEKIFKTISTCGSVIVNLTSYGISNAPNDIVALYNQLKQIVATLINISELETEDDKGELLSITTDKVPFNENYEQYFVSNTIGFSTNKISGVFNSINRTKETLYGSNSSFTNKLEDSDKYSLDRKKINDMVIKIENNDPLFNITCPLIQQKLPKGIKVTRYRPDGLPSIIIYKNQVIHEISTIQFKGDKLEMNFKDMASSLTQKVTNWFSNIIDNDQIVIKYLQHFNKINIEFQIGLICVYTIEQNLGSESSLGDIYGSLVLFGRLPDFQTKVRDWSIISQIGNFSSDTKDVASYINILNPFLLDGTNSMCPLQRRFLLLDELKYSEKVSINKVNSVNSNKSILVDCLNYVPKDTKVAFIPANRDNIDSYRSSAIATCIGPNFTLKYN</sequence>
<dbReference type="OMA" id="IYAYNIV"/>
<dbReference type="GeneID" id="6996776"/>
<evidence type="ECO:0000313" key="2">
    <source>
        <dbReference type="Proteomes" id="UP000001460"/>
    </source>
</evidence>
<reference evidence="1" key="1">
    <citation type="submission" date="2008-06" db="EMBL/GenBank/DDBJ databases">
        <authorList>
            <person name="Lorenzi H."/>
            <person name="Inman J."/>
            <person name="Miller J."/>
            <person name="Schobel S."/>
            <person name="Amedeo P."/>
            <person name="Caler E.V."/>
            <person name="da Silva J."/>
        </authorList>
    </citation>
    <scope>NUCLEOTIDE SEQUENCE [LARGE SCALE GENOMIC DNA]</scope>
    <source>
        <strain evidence="1">RN66</strain>
    </source>
</reference>
<dbReference type="VEuPathDB" id="CryptoDB:CMU_001980"/>
<name>B6AGI6_CRYMR</name>